<sequence>MEIDEAEDTSTEVRDLQLLCDTWIIRCSSDMGKLQTWNGETQRQLFALVYGACKKDPFSPDNREALRTTADLPGVPDVSRREAEQFLLDTEREAAEANVADGENEVGNTRRFVVSPMYGDDIASLAETSAKPQTATELCMGSMRLEDLPRLVVDRFIPHQLRGLHIRALFHLSRADCTHALGLAIKLAEERGPESLLRRNADGSGLRIYATTMTFSGILAHPSHGVVGNMIPHGRRHSAKSKFMPGDLVVMWPSSEGNQYTEPAIGIVKRILDDGGVHISFVDILHALPVVSGGVSLVVARCPTFYLPTEASLLTLRKREYDIANNKEPPLLCACLTGVGSTDPPLYLQGNPRILLGPFVALARPSTDEQYVLDTWNGERWSVALEGSTTEESGGTKALLDGTQLGALQHMFRNRVAIVQGTPGTGKSFTSTKFLQILLRNKKRLRIGPIIIMTYTHHALEASLKSLLQLVDRSDHRIGVFAPRDESLMQYGIRLHSSPLDTEGLTSVLKDFMSIVKATRINPDLEKQILAVMQKHGPHMRCTAYTRTRHNEMVSVLGKPTQDYWSSAEEVRNRVVAETGWRPPRTLHDLEAVAAALRRNEWIDVVDLVPHLTKICGDRGAQFENAVQEEKKREKKGKKGAQQRQERLKALLQRYAPEAEGNLIDNTVSSILEGVKRLISIEEERRNDQVPYLEQWRTEGGVDIPLPPFADVLGSGAHGTTALPDDGDGTVLEQFESERMIEELVTRGLENPDNDPDTPHQSAFSLLQLPPIEARRQRVQDALNAMENGVPGKARTRAISTLLCERLYMLQEQINGMVLEIERRRESLMNEDSVRWSRALSGYDVIGATSTKMMTVIDAIQKCGASVLLVEEAAEVLESHLLSCITEGMQHIVLVGDHKQLRPKVSEFRLESRHNFAVSTMERLVLSGLPCVTLTTQRRMAPVISDLTKPYYSNPTLRGEKAVLIEDHPRTEHKKQPRGVCRSDGTPYRLYFVDHSGEGNKRETMCDNLASPENSYEADMAVSIARYLFDRNPSMGVTILVPYTGQKFVVYRKMEEKNVPRRNRDMRNEMGIRLSTIDDYQGEEDDIIILSLVRTEKPGFLRTENRSCVALSRARCGLYVIGCSRLLSNACPLWKNLVDVCRRKGCIGTHFPARCDRHVGRDLRFGSAMDYERTRARCPEDCNAQLDCGHICMARCHSERPHPPCVEPCRRVGEQCTPPRVCGHPCDKTCGKRCGKCNAIVSHTHPCGHTVELKCFQLENVPPCTTVCKKEAACHHFVEASCLEHTNGTAHRQCVETCGKPTDCRCDVGRCRRKCGHTGPCSCRRRVVVTLPCRHESEEFECGAQNPPTCAKG</sequence>
<dbReference type="GO" id="GO:0031048">
    <property type="term" value="P:regulatory ncRNA-mediated heterochromatin formation"/>
    <property type="evidence" value="ECO:0007669"/>
    <property type="project" value="TreeGrafter"/>
</dbReference>
<dbReference type="GO" id="GO:0031380">
    <property type="term" value="C:nuclear RNA-directed RNA polymerase complex"/>
    <property type="evidence" value="ECO:0007669"/>
    <property type="project" value="TreeGrafter"/>
</dbReference>
<dbReference type="VEuPathDB" id="TriTrypDB:TvY486_0033340"/>
<reference evidence="2 3" key="1">
    <citation type="journal article" date="2012" name="Proc. Natl. Acad. Sci. U.S.A.">
        <title>Antigenic diversity is generated by distinct evolutionary mechanisms in African trypanosome species.</title>
        <authorList>
            <person name="Jackson A.P."/>
            <person name="Berry A."/>
            <person name="Aslett M."/>
            <person name="Allison H.C."/>
            <person name="Burton P."/>
            <person name="Vavrova-Anderson J."/>
            <person name="Brown R."/>
            <person name="Browne H."/>
            <person name="Corton N."/>
            <person name="Hauser H."/>
            <person name="Gamble J."/>
            <person name="Gilderthorp R."/>
            <person name="Marcello L."/>
            <person name="McQuillan J."/>
            <person name="Otto T.D."/>
            <person name="Quail M.A."/>
            <person name="Sanders M.J."/>
            <person name="van Tonder A."/>
            <person name="Ginger M.L."/>
            <person name="Field M.C."/>
            <person name="Barry J.D."/>
            <person name="Hertz-Fowler C."/>
            <person name="Berriman M."/>
        </authorList>
    </citation>
    <scope>NUCLEOTIDE SEQUENCE</scope>
    <source>
        <strain evidence="2 3">Y486</strain>
    </source>
</reference>
<dbReference type="EMBL" id="CAEX01005726">
    <property type="protein sequence ID" value="CCD20499.1"/>
    <property type="molecule type" value="Genomic_DNA"/>
</dbReference>
<dbReference type="InterPro" id="IPR027417">
    <property type="entry name" value="P-loop_NTPase"/>
</dbReference>
<feature type="domain" description="C2H2-type" evidence="1">
    <location>
        <begin position="1226"/>
        <end position="1249"/>
    </location>
</feature>
<feature type="non-terminal residue" evidence="2">
    <location>
        <position position="1353"/>
    </location>
</feature>
<dbReference type="GO" id="GO:0004386">
    <property type="term" value="F:helicase activity"/>
    <property type="evidence" value="ECO:0007669"/>
    <property type="project" value="InterPro"/>
</dbReference>
<proteinExistence type="predicted"/>
<dbReference type="CDD" id="cd18808">
    <property type="entry name" value="SF1_C_Upf1"/>
    <property type="match status" value="1"/>
</dbReference>
<keyword evidence="3" id="KW-1185">Reference proteome</keyword>
<dbReference type="PANTHER" id="PTHR10887:SF341">
    <property type="entry name" value="NFX1-TYPE ZINC FINGER-CONTAINING PROTEIN 1"/>
    <property type="match status" value="1"/>
</dbReference>
<organism evidence="2 3">
    <name type="scientific">Trypanosoma vivax (strain Y486)</name>
    <dbReference type="NCBI Taxonomy" id="1055687"/>
    <lineage>
        <taxon>Eukaryota</taxon>
        <taxon>Discoba</taxon>
        <taxon>Euglenozoa</taxon>
        <taxon>Kinetoplastea</taxon>
        <taxon>Metakinetoplastina</taxon>
        <taxon>Trypanosomatida</taxon>
        <taxon>Trypanosomatidae</taxon>
        <taxon>Trypanosoma</taxon>
        <taxon>Duttonella</taxon>
    </lineage>
</organism>
<dbReference type="InterPro" id="IPR041679">
    <property type="entry name" value="DNA2/NAM7-like_C"/>
</dbReference>
<dbReference type="Gene3D" id="3.40.50.300">
    <property type="entry name" value="P-loop containing nucleotide triphosphate hydrolases"/>
    <property type="match status" value="3"/>
</dbReference>
<dbReference type="Pfam" id="PF13086">
    <property type="entry name" value="AAA_11"/>
    <property type="match status" value="1"/>
</dbReference>
<dbReference type="InterPro" id="IPR013087">
    <property type="entry name" value="Znf_C2H2_type"/>
</dbReference>
<dbReference type="InterPro" id="IPR041677">
    <property type="entry name" value="DNA2/NAM7_AAA_11"/>
</dbReference>
<dbReference type="Proteomes" id="UP000009027">
    <property type="component" value="Unassembled WGS sequence"/>
</dbReference>
<dbReference type="SUPFAM" id="SSF52540">
    <property type="entry name" value="P-loop containing nucleoside triphosphate hydrolases"/>
    <property type="match status" value="1"/>
</dbReference>
<dbReference type="PROSITE" id="PS00028">
    <property type="entry name" value="ZINC_FINGER_C2H2_1"/>
    <property type="match status" value="1"/>
</dbReference>
<dbReference type="InterPro" id="IPR047187">
    <property type="entry name" value="SF1_C_Upf1"/>
</dbReference>
<name>F9WSG0_TRYVY</name>
<gene>
    <name evidence="2" type="ORF">TvY486_0033340</name>
</gene>
<dbReference type="InterPro" id="IPR045055">
    <property type="entry name" value="DNA2/NAM7-like"/>
</dbReference>
<evidence type="ECO:0000313" key="3">
    <source>
        <dbReference type="Proteomes" id="UP000009027"/>
    </source>
</evidence>
<protein>
    <recommendedName>
        <fullName evidence="1">C2H2-type domain-containing protein</fullName>
    </recommendedName>
</protein>
<dbReference type="Pfam" id="PF13087">
    <property type="entry name" value="AAA_12"/>
    <property type="match status" value="1"/>
</dbReference>
<evidence type="ECO:0000313" key="2">
    <source>
        <dbReference type="EMBL" id="CCD20499.1"/>
    </source>
</evidence>
<accession>F9WSG0</accession>
<evidence type="ECO:0000259" key="1">
    <source>
        <dbReference type="PROSITE" id="PS00028"/>
    </source>
</evidence>
<dbReference type="PANTHER" id="PTHR10887">
    <property type="entry name" value="DNA2/NAM7 HELICASE FAMILY"/>
    <property type="match status" value="1"/>
</dbReference>